<accession>A0ABD2NVL3</accession>
<gene>
    <name evidence="1" type="ORF">HHI36_005830</name>
</gene>
<proteinExistence type="predicted"/>
<keyword evidence="2" id="KW-1185">Reference proteome</keyword>
<protein>
    <submittedName>
        <fullName evidence="1">Uncharacterized protein</fullName>
    </submittedName>
</protein>
<dbReference type="EMBL" id="JABFTP020000144">
    <property type="protein sequence ID" value="KAL3282655.1"/>
    <property type="molecule type" value="Genomic_DNA"/>
</dbReference>
<comment type="caution">
    <text evidence="1">The sequence shown here is derived from an EMBL/GenBank/DDBJ whole genome shotgun (WGS) entry which is preliminary data.</text>
</comment>
<evidence type="ECO:0000313" key="1">
    <source>
        <dbReference type="EMBL" id="KAL3282655.1"/>
    </source>
</evidence>
<dbReference type="Proteomes" id="UP001516400">
    <property type="component" value="Unassembled WGS sequence"/>
</dbReference>
<reference evidence="1 2" key="1">
    <citation type="journal article" date="2021" name="BMC Biol.">
        <title>Horizontally acquired antibacterial genes associated with adaptive radiation of ladybird beetles.</title>
        <authorList>
            <person name="Li H.S."/>
            <person name="Tang X.F."/>
            <person name="Huang Y.H."/>
            <person name="Xu Z.Y."/>
            <person name="Chen M.L."/>
            <person name="Du X.Y."/>
            <person name="Qiu B.Y."/>
            <person name="Chen P.T."/>
            <person name="Zhang W."/>
            <person name="Slipinski A."/>
            <person name="Escalona H.E."/>
            <person name="Waterhouse R.M."/>
            <person name="Zwick A."/>
            <person name="Pang H."/>
        </authorList>
    </citation>
    <scope>NUCLEOTIDE SEQUENCE [LARGE SCALE GENOMIC DNA]</scope>
    <source>
        <strain evidence="1">SYSU2018</strain>
    </source>
</reference>
<organism evidence="1 2">
    <name type="scientific">Cryptolaemus montrouzieri</name>
    <dbReference type="NCBI Taxonomy" id="559131"/>
    <lineage>
        <taxon>Eukaryota</taxon>
        <taxon>Metazoa</taxon>
        <taxon>Ecdysozoa</taxon>
        <taxon>Arthropoda</taxon>
        <taxon>Hexapoda</taxon>
        <taxon>Insecta</taxon>
        <taxon>Pterygota</taxon>
        <taxon>Neoptera</taxon>
        <taxon>Endopterygota</taxon>
        <taxon>Coleoptera</taxon>
        <taxon>Polyphaga</taxon>
        <taxon>Cucujiformia</taxon>
        <taxon>Coccinelloidea</taxon>
        <taxon>Coccinellidae</taxon>
        <taxon>Scymninae</taxon>
        <taxon>Scymnini</taxon>
        <taxon>Cryptolaemus</taxon>
    </lineage>
</organism>
<sequence length="109" mass="12489">MESNHRDIQKRIDQDIKKSLEIICPANVTSDEIVKVLRQGGRSNKIRPTKVIFSSEDVALKVLRKMSVILSTNKDRISLYEDRTEMQRSYIDTVKDGLKVLTQAGEQDI</sequence>
<dbReference type="AlphaFoldDB" id="A0ABD2NVL3"/>
<evidence type="ECO:0000313" key="2">
    <source>
        <dbReference type="Proteomes" id="UP001516400"/>
    </source>
</evidence>
<name>A0ABD2NVL3_9CUCU</name>